<accession>A0A1Y1XQP6</accession>
<dbReference type="PROSITE" id="PS51925">
    <property type="entry name" value="SWIB_MDM2"/>
    <property type="match status" value="2"/>
</dbReference>
<feature type="compositionally biased region" description="Basic residues" evidence="1">
    <location>
        <begin position="257"/>
        <end position="267"/>
    </location>
</feature>
<protein>
    <submittedName>
        <fullName evidence="4">SWIB-domain-containing protein</fullName>
    </submittedName>
</protein>
<dbReference type="InterPro" id="IPR036885">
    <property type="entry name" value="SWIB_MDM2_dom_sf"/>
</dbReference>
<evidence type="ECO:0000259" key="3">
    <source>
        <dbReference type="PROSITE" id="PS51998"/>
    </source>
</evidence>
<keyword evidence="5" id="KW-1185">Reference proteome</keyword>
<sequence>MSTKQYSSLYSSFIRKILKKDDVDLATITTKSIRKQIEKQYNIQFNLKEEKKSINELIGQIYDEVIEQNEEAEDTTEKSYELSDDEYVESLASKSNGANHTNLVSLEEEMDSDSVDSDVYDEYKSKAGDKRKRKTSTKNTKSKKKTTTTKRTGSGGLNAPLILSKELGEFLGAKEMSRTQIVKHLWEYIKENDLQDPADKRFILSDPKLKKVFKVERFSGFSMNKLLNDHLTKLDGTSCKKEKTEEEERLEKEKKKAAAAAKKRKGKTTSDKPKKAAPNNGFNKPMLLSPALSSFLGNVREMSRPQVVKQIWDYIKEHSLQDPSDKRYILCDDQLFSILKTKRVHMFQMNKILADHLKTKEDVVGGVKEEVVIEDSKNDIVKLEDLDDEEEEEDDDE</sequence>
<dbReference type="EMBL" id="MCFG01000002">
    <property type="protein sequence ID" value="ORX88091.1"/>
    <property type="molecule type" value="Genomic_DNA"/>
</dbReference>
<evidence type="ECO:0000313" key="5">
    <source>
        <dbReference type="Proteomes" id="UP000193944"/>
    </source>
</evidence>
<dbReference type="OrthoDB" id="10251073at2759"/>
<feature type="compositionally biased region" description="Basic residues" evidence="1">
    <location>
        <begin position="129"/>
        <end position="148"/>
    </location>
</feature>
<dbReference type="AlphaFoldDB" id="A0A1Y1XQP6"/>
<proteinExistence type="predicted"/>
<evidence type="ECO:0000259" key="2">
    <source>
        <dbReference type="PROSITE" id="PS51925"/>
    </source>
</evidence>
<organism evidence="4 5">
    <name type="scientific">Anaeromyces robustus</name>
    <dbReference type="NCBI Taxonomy" id="1754192"/>
    <lineage>
        <taxon>Eukaryota</taxon>
        <taxon>Fungi</taxon>
        <taxon>Fungi incertae sedis</taxon>
        <taxon>Chytridiomycota</taxon>
        <taxon>Chytridiomycota incertae sedis</taxon>
        <taxon>Neocallimastigomycetes</taxon>
        <taxon>Neocallimastigales</taxon>
        <taxon>Neocallimastigaceae</taxon>
        <taxon>Anaeromyces</taxon>
    </lineage>
</organism>
<feature type="region of interest" description="Disordered" evidence="1">
    <location>
        <begin position="124"/>
        <end position="157"/>
    </location>
</feature>
<comment type="caution">
    <text evidence="4">The sequence shown here is derived from an EMBL/GenBank/DDBJ whole genome shotgun (WGS) entry which is preliminary data.</text>
</comment>
<dbReference type="SMART" id="SM00151">
    <property type="entry name" value="SWIB"/>
    <property type="match status" value="2"/>
</dbReference>
<feature type="domain" description="DM2" evidence="2">
    <location>
        <begin position="156"/>
        <end position="233"/>
    </location>
</feature>
<feature type="domain" description="DEK-C" evidence="3">
    <location>
        <begin position="4"/>
        <end position="63"/>
    </location>
</feature>
<dbReference type="STRING" id="1754192.A0A1Y1XQP6"/>
<feature type="compositionally biased region" description="Basic and acidic residues" evidence="1">
    <location>
        <begin position="240"/>
        <end position="256"/>
    </location>
</feature>
<evidence type="ECO:0000256" key="1">
    <source>
        <dbReference type="SAM" id="MobiDB-lite"/>
    </source>
</evidence>
<dbReference type="Pfam" id="PF08766">
    <property type="entry name" value="DEK_C"/>
    <property type="match status" value="1"/>
</dbReference>
<dbReference type="Gene3D" id="1.10.245.10">
    <property type="entry name" value="SWIB/MDM2 domain"/>
    <property type="match status" value="2"/>
</dbReference>
<dbReference type="SUPFAM" id="SSF109715">
    <property type="entry name" value="DEK C-terminal domain"/>
    <property type="match status" value="1"/>
</dbReference>
<reference evidence="4 5" key="2">
    <citation type="submission" date="2016-08" db="EMBL/GenBank/DDBJ databases">
        <title>Pervasive Adenine N6-methylation of Active Genes in Fungi.</title>
        <authorList>
            <consortium name="DOE Joint Genome Institute"/>
            <person name="Mondo S.J."/>
            <person name="Dannebaum R.O."/>
            <person name="Kuo R.C."/>
            <person name="Labutti K."/>
            <person name="Haridas S."/>
            <person name="Kuo A."/>
            <person name="Salamov A."/>
            <person name="Ahrendt S.R."/>
            <person name="Lipzen A."/>
            <person name="Sullivan W."/>
            <person name="Andreopoulos W.B."/>
            <person name="Clum A."/>
            <person name="Lindquist E."/>
            <person name="Daum C."/>
            <person name="Ramamoorthy G.K."/>
            <person name="Gryganskyi A."/>
            <person name="Culley D."/>
            <person name="Magnuson J.K."/>
            <person name="James T.Y."/>
            <person name="O'Malley M.A."/>
            <person name="Stajich J.E."/>
            <person name="Spatafora J.W."/>
            <person name="Visel A."/>
            <person name="Grigoriev I.V."/>
        </authorList>
    </citation>
    <scope>NUCLEOTIDE SEQUENCE [LARGE SCALE GENOMIC DNA]</scope>
    <source>
        <strain evidence="4 5">S4</strain>
    </source>
</reference>
<feature type="domain" description="DM2" evidence="2">
    <location>
        <begin position="281"/>
        <end position="359"/>
    </location>
</feature>
<gene>
    <name evidence="4" type="ORF">BCR32DRAFT_288844</name>
</gene>
<dbReference type="Proteomes" id="UP000193944">
    <property type="component" value="Unassembled WGS sequence"/>
</dbReference>
<feature type="region of interest" description="Disordered" evidence="1">
    <location>
        <begin position="240"/>
        <end position="283"/>
    </location>
</feature>
<name>A0A1Y1XQP6_9FUNG</name>
<dbReference type="Pfam" id="PF02201">
    <property type="entry name" value="SWIB"/>
    <property type="match status" value="2"/>
</dbReference>
<dbReference type="CDD" id="cd10567">
    <property type="entry name" value="SWIB-MDM2_like"/>
    <property type="match status" value="2"/>
</dbReference>
<reference evidence="4 5" key="1">
    <citation type="submission" date="2016-08" db="EMBL/GenBank/DDBJ databases">
        <title>A Parts List for Fungal Cellulosomes Revealed by Comparative Genomics.</title>
        <authorList>
            <consortium name="DOE Joint Genome Institute"/>
            <person name="Haitjema C.H."/>
            <person name="Gilmore S.P."/>
            <person name="Henske J.K."/>
            <person name="Solomon K.V."/>
            <person name="De Groot R."/>
            <person name="Kuo A."/>
            <person name="Mondo S.J."/>
            <person name="Salamov A.A."/>
            <person name="Labutti K."/>
            <person name="Zhao Z."/>
            <person name="Chiniquy J."/>
            <person name="Barry K."/>
            <person name="Brewer H.M."/>
            <person name="Purvine S.O."/>
            <person name="Wright A.T."/>
            <person name="Boxma B."/>
            <person name="Van Alen T."/>
            <person name="Hackstein J.H."/>
            <person name="Baker S.E."/>
            <person name="Grigoriev I.V."/>
            <person name="O'Malley M.A."/>
        </authorList>
    </citation>
    <scope>NUCLEOTIDE SEQUENCE [LARGE SCALE GENOMIC DNA]</scope>
    <source>
        <strain evidence="4 5">S4</strain>
    </source>
</reference>
<dbReference type="PROSITE" id="PS51998">
    <property type="entry name" value="DEK_C"/>
    <property type="match status" value="1"/>
</dbReference>
<dbReference type="InterPro" id="IPR003121">
    <property type="entry name" value="SWIB_MDM2_domain"/>
</dbReference>
<dbReference type="InterPro" id="IPR019835">
    <property type="entry name" value="SWIB_domain"/>
</dbReference>
<dbReference type="Gene3D" id="1.10.10.60">
    <property type="entry name" value="Homeodomain-like"/>
    <property type="match status" value="1"/>
</dbReference>
<dbReference type="InterPro" id="IPR014876">
    <property type="entry name" value="DEK_C"/>
</dbReference>
<dbReference type="SUPFAM" id="SSF47592">
    <property type="entry name" value="SWIB/MDM2 domain"/>
    <property type="match status" value="2"/>
</dbReference>
<evidence type="ECO:0000313" key="4">
    <source>
        <dbReference type="EMBL" id="ORX88091.1"/>
    </source>
</evidence>
<dbReference type="PANTHER" id="PTHR13844">
    <property type="entry name" value="SWI/SNF-RELATED MATRIX-ASSOCIATED ACTIN-DEPENDENT REGULATOR OF CHROMATIN SUBFAMILY D"/>
    <property type="match status" value="1"/>
</dbReference>